<reference evidence="3 4" key="1">
    <citation type="submission" date="2023-07" db="EMBL/GenBank/DDBJ databases">
        <title>Alkalimonas sp., MEB108 novel, alkaliphilic bacterium isolated from Lonar Lake, India.</title>
        <authorList>
            <person name="Joshi A."/>
            <person name="Thite S."/>
        </authorList>
    </citation>
    <scope>NUCLEOTIDE SEQUENCE [LARGE SCALE GENOMIC DNA]</scope>
    <source>
        <strain evidence="3 4">MEB108</strain>
    </source>
</reference>
<dbReference type="Proteomes" id="UP001336314">
    <property type="component" value="Unassembled WGS sequence"/>
</dbReference>
<keyword evidence="1 3" id="KW-0378">Hydrolase</keyword>
<keyword evidence="4" id="KW-1185">Reference proteome</keyword>
<dbReference type="PANTHER" id="PTHR43674:SF2">
    <property type="entry name" value="BETA-UREIDOPROPIONASE"/>
    <property type="match status" value="1"/>
</dbReference>
<dbReference type="Gene3D" id="3.60.110.10">
    <property type="entry name" value="Carbon-nitrogen hydrolase"/>
    <property type="match status" value="1"/>
</dbReference>
<protein>
    <submittedName>
        <fullName evidence="3">Nitrilase-related carbon-nitrogen hydrolase</fullName>
    </submittedName>
</protein>
<comment type="caution">
    <text evidence="3">The sequence shown here is derived from an EMBL/GenBank/DDBJ whole genome shotgun (WGS) entry which is preliminary data.</text>
</comment>
<dbReference type="GO" id="GO:0016787">
    <property type="term" value="F:hydrolase activity"/>
    <property type="evidence" value="ECO:0007669"/>
    <property type="project" value="UniProtKB-KW"/>
</dbReference>
<evidence type="ECO:0000259" key="2">
    <source>
        <dbReference type="PROSITE" id="PS50263"/>
    </source>
</evidence>
<dbReference type="CDD" id="cd07582">
    <property type="entry name" value="nitrilase_4"/>
    <property type="match status" value="1"/>
</dbReference>
<dbReference type="InterPro" id="IPR003010">
    <property type="entry name" value="C-N_Hydrolase"/>
</dbReference>
<dbReference type="EMBL" id="JAUHLI010000018">
    <property type="protein sequence ID" value="MEE2002936.1"/>
    <property type="molecule type" value="Genomic_DNA"/>
</dbReference>
<dbReference type="PROSITE" id="PS50263">
    <property type="entry name" value="CN_HYDROLASE"/>
    <property type="match status" value="1"/>
</dbReference>
<sequence length="355" mass="39407">MNAYTALALQTKCFAVNALGVDDARMQIAQNLERVQQQVRASKAFIRTLTGDDVRLVVLPEYFLTGFPTTESVQEWQAKAVLSIDGPEYERLSKIAQENKLYLSGNVYEADSYFPELYFQCSFLINPSGDVVLRYRRLISMFAPTPHDVLEKYLDHYGYDGLFPVAETEIGCMAAIASEEILYPEIARCLAMKGAEVLLHSTSEIAAPGLTPKDIAKRARAIESMAYLVSANSGGFSGIQLPQQSSDGMSKIIDMKGRVLAEASTGESMVAHAELDLEVLRRYRAKPGMSNLLSRQRNELFAPTYQQCVYPANNMLDEQQQVISVNRSHFEATQLDVIRSLKASGIIKPNGVVIK</sequence>
<dbReference type="Pfam" id="PF00795">
    <property type="entry name" value="CN_hydrolase"/>
    <property type="match status" value="1"/>
</dbReference>
<evidence type="ECO:0000313" key="4">
    <source>
        <dbReference type="Proteomes" id="UP001336314"/>
    </source>
</evidence>
<dbReference type="InterPro" id="IPR050345">
    <property type="entry name" value="Aliph_Amidase/BUP"/>
</dbReference>
<dbReference type="SUPFAM" id="SSF56317">
    <property type="entry name" value="Carbon-nitrogen hydrolase"/>
    <property type="match status" value="1"/>
</dbReference>
<name>A0ABU7J8R2_9GAMM</name>
<evidence type="ECO:0000256" key="1">
    <source>
        <dbReference type="ARBA" id="ARBA00022801"/>
    </source>
</evidence>
<organism evidence="3 4">
    <name type="scientific">Alkalimonas cellulosilytica</name>
    <dbReference type="NCBI Taxonomy" id="3058395"/>
    <lineage>
        <taxon>Bacteria</taxon>
        <taxon>Pseudomonadati</taxon>
        <taxon>Pseudomonadota</taxon>
        <taxon>Gammaproteobacteria</taxon>
        <taxon>Alkalimonas</taxon>
    </lineage>
</organism>
<gene>
    <name evidence="3" type="ORF">QWY20_15875</name>
</gene>
<evidence type="ECO:0000313" key="3">
    <source>
        <dbReference type="EMBL" id="MEE2002936.1"/>
    </source>
</evidence>
<dbReference type="RefSeq" id="WP_330129984.1">
    <property type="nucleotide sequence ID" value="NZ_JAUHLI010000018.1"/>
</dbReference>
<dbReference type="PANTHER" id="PTHR43674">
    <property type="entry name" value="NITRILASE C965.09-RELATED"/>
    <property type="match status" value="1"/>
</dbReference>
<proteinExistence type="predicted"/>
<accession>A0ABU7J8R2</accession>
<feature type="domain" description="CN hydrolase" evidence="2">
    <location>
        <begin position="11"/>
        <end position="277"/>
    </location>
</feature>
<dbReference type="InterPro" id="IPR036526">
    <property type="entry name" value="C-N_Hydrolase_sf"/>
</dbReference>